<name>R4WL18_RIPPE</name>
<dbReference type="InterPro" id="IPR004947">
    <property type="entry name" value="DNase_II"/>
</dbReference>
<protein>
    <submittedName>
        <fullName evidence="4">Deoxyribonuclease ii</fullName>
    </submittedName>
</protein>
<evidence type="ECO:0000256" key="2">
    <source>
        <dbReference type="ARBA" id="ARBA00022801"/>
    </source>
</evidence>
<dbReference type="Pfam" id="PF03265">
    <property type="entry name" value="DNase_II"/>
    <property type="match status" value="1"/>
</dbReference>
<proteinExistence type="evidence at transcript level"/>
<dbReference type="EMBL" id="AK418337">
    <property type="protein sequence ID" value="BAN21540.1"/>
    <property type="molecule type" value="mRNA"/>
</dbReference>
<keyword evidence="3" id="KW-0732">Signal</keyword>
<evidence type="ECO:0000256" key="3">
    <source>
        <dbReference type="SAM" id="SignalP"/>
    </source>
</evidence>
<evidence type="ECO:0000313" key="4">
    <source>
        <dbReference type="EMBL" id="BAN21540.1"/>
    </source>
</evidence>
<sequence length="266" mass="30211">MKGFIVLLLLGFLDQSLQGDVYCRDENNNPVDWYVLYKFPRLKTNSNPFLKKGNGYMFITSESLNDGWQISKNTIDGNSSILAKTLPYLNHAQPKQVLWFTYNDQGKGFCFTCGHTKGMVAGDKSGGIWLIHSIPRLIDHNYPGTGYRNAQSALCISLSQQELNSVGDLLIYNTPKFQRWNIAKELESLYPNIMAAFKKMKPTSPWTLTKSITTLNGNKIQAFAKAGSFHKDLYEWVASDLKTDLLVETWINELFPLPSSCKLNYR</sequence>
<dbReference type="GO" id="GO:0006309">
    <property type="term" value="P:apoptotic DNA fragmentation"/>
    <property type="evidence" value="ECO:0007669"/>
    <property type="project" value="TreeGrafter"/>
</dbReference>
<dbReference type="CDD" id="cd09120">
    <property type="entry name" value="PLDc_DNaseII_1"/>
    <property type="match status" value="1"/>
</dbReference>
<organism evidence="4">
    <name type="scientific">Riptortus pedestris</name>
    <name type="common">Bean bug</name>
    <dbReference type="NCBI Taxonomy" id="329032"/>
    <lineage>
        <taxon>Eukaryota</taxon>
        <taxon>Metazoa</taxon>
        <taxon>Ecdysozoa</taxon>
        <taxon>Arthropoda</taxon>
        <taxon>Hexapoda</taxon>
        <taxon>Insecta</taxon>
        <taxon>Pterygota</taxon>
        <taxon>Neoptera</taxon>
        <taxon>Paraneoptera</taxon>
        <taxon>Hemiptera</taxon>
        <taxon>Heteroptera</taxon>
        <taxon>Panheteroptera</taxon>
        <taxon>Pentatomomorpha</taxon>
        <taxon>Coreoidea</taxon>
        <taxon>Alydidae</taxon>
        <taxon>Riptortus</taxon>
    </lineage>
</organism>
<evidence type="ECO:0000256" key="1">
    <source>
        <dbReference type="ARBA" id="ARBA00007527"/>
    </source>
</evidence>
<keyword evidence="2" id="KW-0378">Hydrolase</keyword>
<reference evidence="4" key="1">
    <citation type="journal article" date="2013" name="PLoS ONE">
        <title>Gene expression in gut symbiotic organ of stinkbug affected by extracellular bacterial symbiont.</title>
        <authorList>
            <person name="Futahashi R."/>
            <person name="Tanaka K."/>
            <person name="Tanahashi M."/>
            <person name="Nikoh N."/>
            <person name="Kikuchi Y."/>
            <person name="Lee B.L."/>
            <person name="Fukatsu T."/>
        </authorList>
    </citation>
    <scope>NUCLEOTIDE SEQUENCE</scope>
    <source>
        <tissue evidence="4">Midgut</tissue>
    </source>
</reference>
<feature type="non-terminal residue" evidence="4">
    <location>
        <position position="266"/>
    </location>
</feature>
<dbReference type="GO" id="GO:0004531">
    <property type="term" value="F:deoxyribonuclease II activity"/>
    <property type="evidence" value="ECO:0007669"/>
    <property type="project" value="InterPro"/>
</dbReference>
<feature type="signal peptide" evidence="3">
    <location>
        <begin position="1"/>
        <end position="19"/>
    </location>
</feature>
<dbReference type="PANTHER" id="PTHR10858:SF23">
    <property type="entry name" value="DEOXYRIBONUCLEASE II"/>
    <property type="match status" value="1"/>
</dbReference>
<dbReference type="PANTHER" id="PTHR10858">
    <property type="entry name" value="DEOXYRIBONUCLEASE II"/>
    <property type="match status" value="1"/>
</dbReference>
<comment type="similarity">
    <text evidence="1">Belongs to the DNase II family.</text>
</comment>
<accession>R4WL18</accession>
<dbReference type="AlphaFoldDB" id="R4WL18"/>
<feature type="chain" id="PRO_5004380900" evidence="3">
    <location>
        <begin position="20"/>
        <end position="266"/>
    </location>
</feature>